<dbReference type="InterPro" id="IPR019993">
    <property type="entry name" value="RecB_nuclease_TM0106_put"/>
</dbReference>
<dbReference type="InterPro" id="IPR050534">
    <property type="entry name" value="Coronavir_polyprotein_1ab"/>
</dbReference>
<evidence type="ECO:0000256" key="4">
    <source>
        <dbReference type="ARBA" id="ARBA00022840"/>
    </source>
</evidence>
<proteinExistence type="predicted"/>
<evidence type="ECO:0000313" key="8">
    <source>
        <dbReference type="EMBL" id="NMN67474.1"/>
    </source>
</evidence>
<keyword evidence="4" id="KW-0067">ATP-binding</keyword>
<feature type="coiled-coil region" evidence="5">
    <location>
        <begin position="508"/>
        <end position="535"/>
    </location>
</feature>
<dbReference type="InterPro" id="IPR038720">
    <property type="entry name" value="YprB_RNase_H-like_dom"/>
</dbReference>
<dbReference type="SUPFAM" id="SSF52540">
    <property type="entry name" value="P-loop containing nucleoside triphosphate hydrolases"/>
    <property type="match status" value="1"/>
</dbReference>
<dbReference type="CDD" id="cd17934">
    <property type="entry name" value="DEXXQc_Upf1-like"/>
    <property type="match status" value="1"/>
</dbReference>
<feature type="domain" description="YprB ribonuclease H-like" evidence="7">
    <location>
        <begin position="313"/>
        <end position="491"/>
    </location>
</feature>
<keyword evidence="2" id="KW-0378">Hydrolase</keyword>
<dbReference type="Pfam" id="PF13087">
    <property type="entry name" value="AAA_12"/>
    <property type="match status" value="1"/>
</dbReference>
<dbReference type="SUPFAM" id="SSF53098">
    <property type="entry name" value="Ribonuclease H-like"/>
    <property type="match status" value="1"/>
</dbReference>
<comment type="caution">
    <text evidence="8">The sequence shown here is derived from an EMBL/GenBank/DDBJ whole genome shotgun (WGS) entry which is preliminary data.</text>
</comment>
<evidence type="ECO:0000313" key="9">
    <source>
        <dbReference type="Proteomes" id="UP001166004"/>
    </source>
</evidence>
<dbReference type="InterPro" id="IPR012337">
    <property type="entry name" value="RNaseH-like_sf"/>
</dbReference>
<dbReference type="PANTHER" id="PTHR43788">
    <property type="entry name" value="DNA2/NAM7 HELICASE FAMILY MEMBER"/>
    <property type="match status" value="1"/>
</dbReference>
<evidence type="ECO:0000259" key="6">
    <source>
        <dbReference type="Pfam" id="PF13087"/>
    </source>
</evidence>
<dbReference type="CDD" id="cd18808">
    <property type="entry name" value="SF1_C_Upf1"/>
    <property type="match status" value="1"/>
</dbReference>
<protein>
    <recommendedName>
        <fullName evidence="10">TM0106 family RecB-like nuclease</fullName>
    </recommendedName>
</protein>
<dbReference type="RefSeq" id="WP_169035968.1">
    <property type="nucleotide sequence ID" value="NZ_LANA01000001.1"/>
</dbReference>
<evidence type="ECO:0000256" key="5">
    <source>
        <dbReference type="SAM" id="Coils"/>
    </source>
</evidence>
<organism evidence="8 9">
    <name type="scientific">Pelagibacter ubique</name>
    <dbReference type="NCBI Taxonomy" id="198252"/>
    <lineage>
        <taxon>Bacteria</taxon>
        <taxon>Pseudomonadati</taxon>
        <taxon>Pseudomonadota</taxon>
        <taxon>Alphaproteobacteria</taxon>
        <taxon>Candidatus Pelagibacterales</taxon>
        <taxon>Candidatus Pelagibacteraceae</taxon>
        <taxon>Candidatus Pelagibacter</taxon>
    </lineage>
</organism>
<dbReference type="Gene3D" id="3.40.50.300">
    <property type="entry name" value="P-loop containing nucleotide triphosphate hydrolases"/>
    <property type="match status" value="2"/>
</dbReference>
<dbReference type="NCBIfam" id="TIGR03491">
    <property type="entry name" value="TM0106 family RecB-like putative nuclease"/>
    <property type="match status" value="1"/>
</dbReference>
<sequence length="1134" mass="131676">MQKINLKKKFLSPSQLIGFLNCNYHTIHNLRGTPKKEKTISIKALFKRGLNHEKDYLKKIKKNNKNVVEIDQSLSNADQEKQTQKAIKNGADLIYQGCLIENNWIGKPDFLIKKLNEKGEPYYEVTDTKISSQVKVDHLMQVNSYVDLLTKYQDGVVGEKTNIVLKNFKEKSFSLNETMNYFSINKEKYENFLNSKSIDKIKPNKCSYCQFCDYQDACKSEWEKKDSLNLVAGIQRIEIQALEDSKILTMHKVAGLDKKKKIEGIKDYRLTKIIKQAELQVYNKKTGENKYELFPVEPLRGFNRLPQKGSCDLFFDIEGAPSFVYEDGLQYLFGLHYIENDKAKSKFFWAHDRDEEKQLIIDFLDFVTNHLSKYPDSYIFHYHNYEERAVKDLTSFHKVKMRELDNLLIKEKFVDLYKCVKESMQCSSESYSLKDIEKFYKFERSGDVKTASESVDYYVEYIETKDKKILDKIEKYNEEDVQSTMHLRNWLLDEARPDNVEWFTPAEQKEEKEEHKDWEQTARELDEKIDKSKIESDLKKLFSNIQNYHRRENRPDWWALRERRYKNTDELIDDADCLGGLNLIGEPEPIKQSLLYKYKFPEQEYKIKKGQLATNAQWVDFDKKNAGEIISIDAKKRILEIKKGTGIDRKTGLAKENLPKLLNLGPPKPTPPDKLESSIQEFIKETISSNKTNKYLAILDILKKEIPNIKGLKKGENLVKTDNFEKEIPLVIENLDNSFVVLQGPPGTGKTFTIGCSVIHLLKKGRKIAISGNSHKVIINLLEAIEKEAIKQNFKFKGLKQKGSLEEHIFDGEFITTQYIDHKGKKRDNDDRNFIKALKENSHNLFAGTKYHLRKEFFDQEIDVLFIDEASQVSVADVVAMGKCAKNIVLVGDQQQLAMPSRAVHPGKINKSILEFLVEDDTISPDRGIFLNTTRRLHPNINSFTSNSFYDGRLKYHPDTEKRKIILPKSEKTFKDSGIYYLPMNHKNRSQLCEEEGQEIIKLYDKFLKGKFIDEKGKESNIDIDSILVISPYNVQVNYLKEILPKGANVGTVDSFQGQQRPISILSMTTSDPENLSRNLEFFYSRNRLNVGISRAQCISIILMNPELFHLQVKKPEQIKLVNTLIKLKEYTVS</sequence>
<keyword evidence="1" id="KW-0547">Nucleotide-binding</keyword>
<dbReference type="InterPro" id="IPR041679">
    <property type="entry name" value="DNA2/NAM7-like_C"/>
</dbReference>
<accession>A0ABX1T1Y1</accession>
<keyword evidence="5" id="KW-0175">Coiled coil</keyword>
<dbReference type="InterPro" id="IPR047187">
    <property type="entry name" value="SF1_C_Upf1"/>
</dbReference>
<evidence type="ECO:0000256" key="2">
    <source>
        <dbReference type="ARBA" id="ARBA00022801"/>
    </source>
</evidence>
<evidence type="ECO:0000256" key="3">
    <source>
        <dbReference type="ARBA" id="ARBA00022806"/>
    </source>
</evidence>
<dbReference type="Pfam" id="PF13245">
    <property type="entry name" value="AAA_19"/>
    <property type="match status" value="1"/>
</dbReference>
<reference evidence="8 9" key="1">
    <citation type="submission" date="2019-07" db="EMBL/GenBank/DDBJ databases">
        <title>SAR11 Genome Evolution.</title>
        <authorList>
            <person name="Giovannoni S."/>
        </authorList>
    </citation>
    <scope>NUCLEOTIDE SEQUENCE [LARGE SCALE GENOMIC DNA]</scope>
    <source>
        <strain evidence="8 9">HTCC9565</strain>
    </source>
</reference>
<keyword evidence="9" id="KW-1185">Reference proteome</keyword>
<dbReference type="Proteomes" id="UP001166004">
    <property type="component" value="Unassembled WGS sequence"/>
</dbReference>
<dbReference type="Pfam" id="PF13482">
    <property type="entry name" value="RNase_H_2"/>
    <property type="match status" value="1"/>
</dbReference>
<dbReference type="PANTHER" id="PTHR43788:SF8">
    <property type="entry name" value="DNA-BINDING PROTEIN SMUBP-2"/>
    <property type="match status" value="1"/>
</dbReference>
<evidence type="ECO:0000259" key="7">
    <source>
        <dbReference type="Pfam" id="PF13482"/>
    </source>
</evidence>
<keyword evidence="3" id="KW-0347">Helicase</keyword>
<feature type="domain" description="DNA2/NAM7 helicase-like C-terminal" evidence="6">
    <location>
        <begin position="910"/>
        <end position="1105"/>
    </location>
</feature>
<evidence type="ECO:0008006" key="10">
    <source>
        <dbReference type="Google" id="ProtNLM"/>
    </source>
</evidence>
<dbReference type="EMBL" id="LANA01000001">
    <property type="protein sequence ID" value="NMN67474.1"/>
    <property type="molecule type" value="Genomic_DNA"/>
</dbReference>
<gene>
    <name evidence="8" type="ORF">VP91_00006170</name>
</gene>
<dbReference type="InterPro" id="IPR027417">
    <property type="entry name" value="P-loop_NTPase"/>
</dbReference>
<evidence type="ECO:0000256" key="1">
    <source>
        <dbReference type="ARBA" id="ARBA00022741"/>
    </source>
</evidence>
<name>A0ABX1T1Y1_PELUQ</name>